<dbReference type="EMBL" id="CP060632">
    <property type="protein sequence ID" value="QNL98533.1"/>
    <property type="molecule type" value="Genomic_DNA"/>
</dbReference>
<accession>A0A7G9FJ02</accession>
<name>A0A7G9FJ02_9FIRM</name>
<organism evidence="2 3">
    <name type="scientific">Wujia chipingensis</name>
    <dbReference type="NCBI Taxonomy" id="2763670"/>
    <lineage>
        <taxon>Bacteria</taxon>
        <taxon>Bacillati</taxon>
        <taxon>Bacillota</taxon>
        <taxon>Clostridia</taxon>
        <taxon>Lachnospirales</taxon>
        <taxon>Lachnospiraceae</taxon>
        <taxon>Wujia</taxon>
    </lineage>
</organism>
<dbReference type="Proteomes" id="UP000515819">
    <property type="component" value="Chromosome"/>
</dbReference>
<evidence type="ECO:0000313" key="2">
    <source>
        <dbReference type="EMBL" id="QNL98533.1"/>
    </source>
</evidence>
<keyword evidence="1" id="KW-1133">Transmembrane helix</keyword>
<proteinExistence type="predicted"/>
<keyword evidence="1" id="KW-0472">Membrane</keyword>
<feature type="transmembrane region" description="Helical" evidence="1">
    <location>
        <begin position="180"/>
        <end position="197"/>
    </location>
</feature>
<feature type="transmembrane region" description="Helical" evidence="1">
    <location>
        <begin position="105"/>
        <end position="123"/>
    </location>
</feature>
<protein>
    <submittedName>
        <fullName evidence="2">Uncharacterized protein</fullName>
    </submittedName>
</protein>
<feature type="transmembrane region" description="Helical" evidence="1">
    <location>
        <begin position="135"/>
        <end position="152"/>
    </location>
</feature>
<gene>
    <name evidence="2" type="ORF">H9Q76_07110</name>
</gene>
<keyword evidence="1" id="KW-0812">Transmembrane</keyword>
<dbReference type="KEGG" id="wcp:H9Q76_07110"/>
<reference evidence="2 3" key="1">
    <citation type="submission" date="2020-08" db="EMBL/GenBank/DDBJ databases">
        <authorList>
            <person name="Liu C."/>
            <person name="Sun Q."/>
        </authorList>
    </citation>
    <scope>NUCLEOTIDE SEQUENCE [LARGE SCALE GENOMIC DNA]</scope>
    <source>
        <strain evidence="2 3">NSJ-4</strain>
    </source>
</reference>
<sequence length="207" mass="23581">MNSFETDVKRAIISKGFLAGFVLELLILWKVGGDSELFRVTVPVISTFPYATAWLADYQSGYIKAYLPRCGRTSYICGKFLACGIAGGLVEMLPCLLYLRFAKNAAALNPLLIFFSAMVWALLSATLAAISNSRYIAYGGSFVIYYILVILHDRYFEDIYCLYPYEWIQFQHTWIFDEQGIVILLSSLSALLFLIYYNTVRRCIERV</sequence>
<evidence type="ECO:0000256" key="1">
    <source>
        <dbReference type="SAM" id="Phobius"/>
    </source>
</evidence>
<dbReference type="AlphaFoldDB" id="A0A7G9FJ02"/>
<dbReference type="RefSeq" id="WP_249320874.1">
    <property type="nucleotide sequence ID" value="NZ_CP060632.1"/>
</dbReference>
<feature type="transmembrane region" description="Helical" evidence="1">
    <location>
        <begin position="76"/>
        <end position="99"/>
    </location>
</feature>
<keyword evidence="3" id="KW-1185">Reference proteome</keyword>
<evidence type="ECO:0000313" key="3">
    <source>
        <dbReference type="Proteomes" id="UP000515819"/>
    </source>
</evidence>